<feature type="transmembrane region" description="Helical" evidence="1">
    <location>
        <begin position="106"/>
        <end position="124"/>
    </location>
</feature>
<accession>A0A921JYC3</accession>
<evidence type="ECO:0000256" key="1">
    <source>
        <dbReference type="SAM" id="Phobius"/>
    </source>
</evidence>
<keyword evidence="1" id="KW-0472">Membrane</keyword>
<feature type="transmembrane region" description="Helical" evidence="1">
    <location>
        <begin position="51"/>
        <end position="70"/>
    </location>
</feature>
<proteinExistence type="predicted"/>
<feature type="transmembrane region" description="Helical" evidence="1">
    <location>
        <begin position="21"/>
        <end position="39"/>
    </location>
</feature>
<comment type="caution">
    <text evidence="2">The sequence shown here is derived from an EMBL/GenBank/DDBJ whole genome shotgun (WGS) entry which is preliminary data.</text>
</comment>
<organism evidence="2 3">
    <name type="scientific">Dietzia timorensis</name>
    <dbReference type="NCBI Taxonomy" id="499555"/>
    <lineage>
        <taxon>Bacteria</taxon>
        <taxon>Bacillati</taxon>
        <taxon>Actinomycetota</taxon>
        <taxon>Actinomycetes</taxon>
        <taxon>Mycobacteriales</taxon>
        <taxon>Dietziaceae</taxon>
        <taxon>Dietzia</taxon>
    </lineage>
</organism>
<dbReference type="EMBL" id="DYXM01000142">
    <property type="protein sequence ID" value="HJE90872.1"/>
    <property type="molecule type" value="Genomic_DNA"/>
</dbReference>
<dbReference type="RefSeq" id="WP_303912292.1">
    <property type="nucleotide sequence ID" value="NZ_DYXM01000142.1"/>
</dbReference>
<keyword evidence="1" id="KW-0812">Transmembrane</keyword>
<dbReference type="Proteomes" id="UP000776650">
    <property type="component" value="Unassembled WGS sequence"/>
</dbReference>
<gene>
    <name evidence="2" type="ORF">K8V11_07680</name>
</gene>
<feature type="transmembrane region" description="Helical" evidence="1">
    <location>
        <begin position="144"/>
        <end position="162"/>
    </location>
</feature>
<evidence type="ECO:0000313" key="3">
    <source>
        <dbReference type="Proteomes" id="UP000776650"/>
    </source>
</evidence>
<evidence type="ECO:0000313" key="2">
    <source>
        <dbReference type="EMBL" id="HJE90872.1"/>
    </source>
</evidence>
<sequence length="166" mass="17360">MAGEAEREHVGAMRPNRLPAVAMWALGWAGIFAGGLVAAVTDPLDVYRGSWMAAFLVLVVGAAQVMMSWARRHWGTSRAAAGWAQCAAWNIGSAGVIAGTLAETSLVVFVSSAVLVAALVIASLDTRSARNTSGDALRLLAYRALLLILAVSIPVGMVLSYLRHTG</sequence>
<reference evidence="2" key="2">
    <citation type="submission" date="2021-09" db="EMBL/GenBank/DDBJ databases">
        <authorList>
            <person name="Gilroy R."/>
        </authorList>
    </citation>
    <scope>NUCLEOTIDE SEQUENCE</scope>
    <source>
        <strain evidence="2">ChiGjej1B1-18357</strain>
    </source>
</reference>
<reference evidence="2" key="1">
    <citation type="journal article" date="2021" name="PeerJ">
        <title>Extensive microbial diversity within the chicken gut microbiome revealed by metagenomics and culture.</title>
        <authorList>
            <person name="Gilroy R."/>
            <person name="Ravi A."/>
            <person name="Getino M."/>
            <person name="Pursley I."/>
            <person name="Horton D.L."/>
            <person name="Alikhan N.F."/>
            <person name="Baker D."/>
            <person name="Gharbi K."/>
            <person name="Hall N."/>
            <person name="Watson M."/>
            <person name="Adriaenssens E.M."/>
            <person name="Foster-Nyarko E."/>
            <person name="Jarju S."/>
            <person name="Secka A."/>
            <person name="Antonio M."/>
            <person name="Oren A."/>
            <person name="Chaudhuri R.R."/>
            <person name="La Ragione R."/>
            <person name="Hildebrand F."/>
            <person name="Pallen M.J."/>
        </authorList>
    </citation>
    <scope>NUCLEOTIDE SEQUENCE</scope>
    <source>
        <strain evidence="2">ChiGjej1B1-18357</strain>
    </source>
</reference>
<keyword evidence="1" id="KW-1133">Transmembrane helix</keyword>
<dbReference type="AlphaFoldDB" id="A0A921JYC3"/>
<protein>
    <submittedName>
        <fullName evidence="2">Uncharacterized protein</fullName>
    </submittedName>
</protein>
<name>A0A921JYC3_9ACTN</name>